<comment type="caution">
    <text evidence="1">The sequence shown here is derived from an EMBL/GenBank/DDBJ whole genome shotgun (WGS) entry which is preliminary data.</text>
</comment>
<reference evidence="1 2" key="1">
    <citation type="journal article" date="2018" name="Proc. R. Soc. B">
        <title>A non-coding region near Follistatin controls head colour polymorphism in the Gouldian finch.</title>
        <authorList>
            <person name="Toomey M.B."/>
            <person name="Marques C.I."/>
            <person name="Andrade P."/>
            <person name="Araujo P.M."/>
            <person name="Sabatino S."/>
            <person name="Gazda M.A."/>
            <person name="Afonso S."/>
            <person name="Lopes R.J."/>
            <person name="Corbo J.C."/>
            <person name="Carneiro M."/>
        </authorList>
    </citation>
    <scope>NUCLEOTIDE SEQUENCE [LARGE SCALE GENOMIC DNA]</scope>
    <source>
        <strain evidence="1">Red01</strain>
        <tissue evidence="1">Muscle</tissue>
    </source>
</reference>
<organism evidence="1 2">
    <name type="scientific">Chloebia gouldiae</name>
    <name type="common">Gouldian finch</name>
    <name type="synonym">Erythrura gouldiae</name>
    <dbReference type="NCBI Taxonomy" id="44316"/>
    <lineage>
        <taxon>Eukaryota</taxon>
        <taxon>Metazoa</taxon>
        <taxon>Chordata</taxon>
        <taxon>Craniata</taxon>
        <taxon>Vertebrata</taxon>
        <taxon>Euteleostomi</taxon>
        <taxon>Archelosauria</taxon>
        <taxon>Archosauria</taxon>
        <taxon>Dinosauria</taxon>
        <taxon>Saurischia</taxon>
        <taxon>Theropoda</taxon>
        <taxon>Coelurosauria</taxon>
        <taxon>Aves</taxon>
        <taxon>Neognathae</taxon>
        <taxon>Neoaves</taxon>
        <taxon>Telluraves</taxon>
        <taxon>Australaves</taxon>
        <taxon>Passeriformes</taxon>
        <taxon>Passeroidea</taxon>
        <taxon>Passeridae</taxon>
        <taxon>Chloebia</taxon>
    </lineage>
</organism>
<dbReference type="AlphaFoldDB" id="A0A3L8SQ90"/>
<accession>A0A3L8SQ90</accession>
<proteinExistence type="predicted"/>
<name>A0A3L8SQ90_CHLGU</name>
<protein>
    <submittedName>
        <fullName evidence="1">Uncharacterized protein</fullName>
    </submittedName>
</protein>
<dbReference type="EMBL" id="QUSF01000009">
    <property type="protein sequence ID" value="RLW06413.1"/>
    <property type="molecule type" value="Genomic_DNA"/>
</dbReference>
<evidence type="ECO:0000313" key="2">
    <source>
        <dbReference type="Proteomes" id="UP000276834"/>
    </source>
</evidence>
<evidence type="ECO:0000313" key="1">
    <source>
        <dbReference type="EMBL" id="RLW06413.1"/>
    </source>
</evidence>
<gene>
    <name evidence="1" type="ORF">DV515_00004572</name>
</gene>
<sequence length="81" mass="9319">MFSFRKSDANYFESKSRMSVTFQFGRYSSDDAMFSREDSGLLSHTKKRCIFTTNFWIPKDIILKGQKKGVGNCTSDQEVGK</sequence>
<keyword evidence="2" id="KW-1185">Reference proteome</keyword>
<dbReference type="Proteomes" id="UP000276834">
    <property type="component" value="Unassembled WGS sequence"/>
</dbReference>